<dbReference type="PROSITE" id="PS50190">
    <property type="entry name" value="SEC7"/>
    <property type="match status" value="1"/>
</dbReference>
<organism evidence="3 4">
    <name type="scientific">Zygosaccharomyces rouxii</name>
    <dbReference type="NCBI Taxonomy" id="4956"/>
    <lineage>
        <taxon>Eukaryota</taxon>
        <taxon>Fungi</taxon>
        <taxon>Dikarya</taxon>
        <taxon>Ascomycota</taxon>
        <taxon>Saccharomycotina</taxon>
        <taxon>Saccharomycetes</taxon>
        <taxon>Saccharomycetales</taxon>
        <taxon>Saccharomycetaceae</taxon>
        <taxon>Zygosaccharomyces</taxon>
    </lineage>
</organism>
<feature type="domain" description="SEC7" evidence="2">
    <location>
        <begin position="471"/>
        <end position="611"/>
    </location>
</feature>
<dbReference type="eggNOG" id="KOG0929">
    <property type="taxonomic scope" value="Eukaryota"/>
</dbReference>
<dbReference type="InterPro" id="IPR035999">
    <property type="entry name" value="Sec7_dom_sf"/>
</dbReference>
<dbReference type="InterPro" id="IPR000904">
    <property type="entry name" value="Sec7_dom"/>
</dbReference>
<feature type="compositionally biased region" description="Low complexity" evidence="1">
    <location>
        <begin position="336"/>
        <end position="349"/>
    </location>
</feature>
<dbReference type="Gene3D" id="1.10.1000.11">
    <property type="entry name" value="Arf Nucleotide-binding Site Opener,domain 2"/>
    <property type="match status" value="1"/>
</dbReference>
<comment type="caution">
    <text evidence="3">The sequence shown here is derived from an EMBL/GenBank/DDBJ whole genome shotgun (WGS) entry which is preliminary data.</text>
</comment>
<dbReference type="InterPro" id="IPR001849">
    <property type="entry name" value="PH_domain"/>
</dbReference>
<feature type="compositionally biased region" description="Basic and acidic residues" evidence="1">
    <location>
        <begin position="170"/>
        <end position="182"/>
    </location>
</feature>
<feature type="region of interest" description="Disordered" evidence="1">
    <location>
        <begin position="659"/>
        <end position="690"/>
    </location>
</feature>
<protein>
    <recommendedName>
        <fullName evidence="2">SEC7 domain-containing protein</fullName>
    </recommendedName>
</protein>
<feature type="compositionally biased region" description="Basic and acidic residues" evidence="1">
    <location>
        <begin position="1049"/>
        <end position="1069"/>
    </location>
</feature>
<feature type="compositionally biased region" description="Polar residues" evidence="1">
    <location>
        <begin position="237"/>
        <end position="247"/>
    </location>
</feature>
<feature type="region of interest" description="Disordered" evidence="1">
    <location>
        <begin position="228"/>
        <end position="247"/>
    </location>
</feature>
<accession>A0A1Q2ZYA7</accession>
<dbReference type="SUPFAM" id="SSF48425">
    <property type="entry name" value="Sec7 domain"/>
    <property type="match status" value="1"/>
</dbReference>
<feature type="compositionally biased region" description="Polar residues" evidence="1">
    <location>
        <begin position="424"/>
        <end position="436"/>
    </location>
</feature>
<dbReference type="EMBL" id="BDGX01000009">
    <property type="protein sequence ID" value="GAV48441.1"/>
    <property type="molecule type" value="Genomic_DNA"/>
</dbReference>
<dbReference type="GO" id="GO:0032012">
    <property type="term" value="P:regulation of ARF protein signal transduction"/>
    <property type="evidence" value="ECO:0007669"/>
    <property type="project" value="InterPro"/>
</dbReference>
<evidence type="ECO:0000256" key="1">
    <source>
        <dbReference type="SAM" id="MobiDB-lite"/>
    </source>
</evidence>
<feature type="compositionally biased region" description="Low complexity" evidence="1">
    <location>
        <begin position="188"/>
        <end position="199"/>
    </location>
</feature>
<dbReference type="Pfam" id="PF01369">
    <property type="entry name" value="Sec7"/>
    <property type="match status" value="1"/>
</dbReference>
<evidence type="ECO:0000313" key="4">
    <source>
        <dbReference type="Proteomes" id="UP000187013"/>
    </source>
</evidence>
<feature type="region of interest" description="Disordered" evidence="1">
    <location>
        <begin position="336"/>
        <end position="387"/>
    </location>
</feature>
<feature type="compositionally biased region" description="Acidic residues" evidence="1">
    <location>
        <begin position="103"/>
        <end position="126"/>
    </location>
</feature>
<dbReference type="InterPro" id="IPR023394">
    <property type="entry name" value="Sec7_C_sf"/>
</dbReference>
<dbReference type="OrthoDB" id="430364at2759"/>
<dbReference type="PANTHER" id="PTHR10663:SF405">
    <property type="entry name" value="ARF GUANINE NUCLEOTIDE EXCHANGE FACTOR SYT1"/>
    <property type="match status" value="1"/>
</dbReference>
<feature type="region of interest" description="Disordered" evidence="1">
    <location>
        <begin position="20"/>
        <end position="213"/>
    </location>
</feature>
<feature type="compositionally biased region" description="Polar residues" evidence="1">
    <location>
        <begin position="1070"/>
        <end position="1096"/>
    </location>
</feature>
<proteinExistence type="predicted"/>
<evidence type="ECO:0000259" key="2">
    <source>
        <dbReference type="PROSITE" id="PS50190"/>
    </source>
</evidence>
<name>A0A1Q2ZYA7_ZYGRO</name>
<feature type="compositionally biased region" description="Polar residues" evidence="1">
    <location>
        <begin position="68"/>
        <end position="80"/>
    </location>
</feature>
<dbReference type="SMART" id="SM00222">
    <property type="entry name" value="Sec7"/>
    <property type="match status" value="1"/>
</dbReference>
<evidence type="ECO:0000313" key="3">
    <source>
        <dbReference type="EMBL" id="GAV48441.1"/>
    </source>
</evidence>
<dbReference type="GO" id="GO:0005085">
    <property type="term" value="F:guanyl-nucleotide exchange factor activity"/>
    <property type="evidence" value="ECO:0007669"/>
    <property type="project" value="InterPro"/>
</dbReference>
<dbReference type="SMART" id="SM00233">
    <property type="entry name" value="PH"/>
    <property type="match status" value="1"/>
</dbReference>
<feature type="region of interest" description="Disordered" evidence="1">
    <location>
        <begin position="424"/>
        <end position="455"/>
    </location>
</feature>
<feature type="region of interest" description="Disordered" evidence="1">
    <location>
        <begin position="1049"/>
        <end position="1098"/>
    </location>
</feature>
<dbReference type="AlphaFoldDB" id="A0A1Q2ZYA7"/>
<sequence>MSQSLAHLIKKKIFLGNSSLIPIEDDRRKKGKKWGRKKDDDSGNKETLASPTKNQTHTNDVGFHSPLSRLNSIGEESSNSRIEEKSETDIPTVSNMIGSVGVDETDEDSESSEDDIAGEGQNDEELPQSPVESDDSEKRPSKLHMLKSRISVPELSFKPPMLGHRHHRPDSHNRQRSLDKSPSKVQTNSPNSVSMSPSSFTTHRPSYEKSPSGLGSIYKLGSNSSASSSRFFYSPKRSGSNAAANGTISRMTPNCGSNSNVSNKPNNASALVNSSSSSQQLMRGHARNNSVEMKPVKPQPLPFGRRRSKTLDTYGDHKGGWDATSELLTTINAHLSSSRGGSIKSRSPSVKNQETAAAVAADGVPLPSATPPRFSNGGSNSNIGSIPFPAAPIPPQPPTSMSRRGSSIANAFNSFVNLRSFSTTSSKGMGTANNSKLELSLTPDLPPPPVPDEDDSREEYLMKLSPYGNEIGPILTETDDSFRRDCLNYFLLHHFDFTDCPLDIAMRILLIFLKLPKETQQIDRLLIEFSKVYYEVQCGDTANSSFWVDQNQLYFLSFSLLMLHTDYFSPKNKFKMTKNEFVSLIHEDTESYGYKVPTEILSYFYDNVTAKEFPKFEFTPQAPSQSIESSESESDHDGLKLYSPLDILKTQSVFSNSDFAPSTDMRTDRTSSSSFSSYLPHGPTSGSSSSLAQDDVDIYGHIFDNALPLLSLQPSVQKLWDKDYMFELFNGENKYNKCFSILKEAKGGYLRLDKASLQKLSFPNFDVLNPSDEDSTCMYLKIFQMGRIEELTVNRKFSIVGSANKTMWKKKLGVLTSCGLLMFDHHDWINPQLVKDEYTGTSNYIINYHPSSAMTVESPIPLKGLLAVNKSHKLLRQALSRSEAIGDETEPRSNLTNTSNILDGQYSGDTDDDCIMRLYGSQRAKVWRCSSSYERDNWIDAINLVAACDGCFIDSNTVPNTVVSARKYEVKEKVKRLQSTGMQKQRNLEESENLLSLYGQTIPICTRTKNELLFHVKQLAVTMEWLVYEIKRSEINLKILEQLGSQFDDGHEEKEDYGGSELVDDHTDSTMKPQQQTLHEPTSSMTAHDPISSTPTRRPFIFDGELMQRDFSKKHDAVVYEQTEVNSSEILTSY</sequence>
<feature type="compositionally biased region" description="Polar residues" evidence="1">
    <location>
        <begin position="45"/>
        <end position="59"/>
    </location>
</feature>
<feature type="compositionally biased region" description="Low complexity" evidence="1">
    <location>
        <begin position="375"/>
        <end position="387"/>
    </location>
</feature>
<gene>
    <name evidence="3" type="ORF">ZYGR_0I07380</name>
</gene>
<dbReference type="Proteomes" id="UP000187013">
    <property type="component" value="Unassembled WGS sequence"/>
</dbReference>
<reference evidence="3 4" key="1">
    <citation type="submission" date="2016-08" db="EMBL/GenBank/DDBJ databases">
        <title>Draft genome sequence of allopolyploid Zygosaccharomyces rouxii.</title>
        <authorList>
            <person name="Watanabe J."/>
            <person name="Uehara K."/>
            <person name="Mogi Y."/>
            <person name="Tsukioka Y."/>
        </authorList>
    </citation>
    <scope>NUCLEOTIDE SEQUENCE [LARGE SCALE GENOMIC DNA]</scope>
    <source>
        <strain evidence="3 4">NBRC 110957</strain>
    </source>
</reference>
<dbReference type="PANTHER" id="PTHR10663">
    <property type="entry name" value="GUANYL-NUCLEOTIDE EXCHANGE FACTOR"/>
    <property type="match status" value="1"/>
</dbReference>
<feature type="region of interest" description="Disordered" evidence="1">
    <location>
        <begin position="281"/>
        <end position="306"/>
    </location>
</feature>